<dbReference type="RefSeq" id="WP_188975886.1">
    <property type="nucleotide sequence ID" value="NZ_BMPG01000001.1"/>
</dbReference>
<dbReference type="InterPro" id="IPR004435">
    <property type="entry name" value="MobB_dom"/>
</dbReference>
<dbReference type="NCBIfam" id="TIGR00176">
    <property type="entry name" value="mobB"/>
    <property type="match status" value="1"/>
</dbReference>
<sequence length="154" mass="16607">MKVVSIVGVSDAGKTTLVERLVPIFAERGRVGTVKSMHHDFELDEEGKDTHRHRTAGAARVVGVTPSLTATFEPRGRDDYEDADAALDALLDGFEGFDVVLVEGFREADTPNVLVGDQRERALAGDVVATVSDGTADDVDLVGLRDRVLDLPDY</sequence>
<dbReference type="Proteomes" id="UP000607197">
    <property type="component" value="Unassembled WGS sequence"/>
</dbReference>
<organism evidence="2 3">
    <name type="scientific">Halocalculus aciditolerans</name>
    <dbReference type="NCBI Taxonomy" id="1383812"/>
    <lineage>
        <taxon>Archaea</taxon>
        <taxon>Methanobacteriati</taxon>
        <taxon>Methanobacteriota</taxon>
        <taxon>Stenosarchaea group</taxon>
        <taxon>Halobacteria</taxon>
        <taxon>Halobacteriales</taxon>
        <taxon>Halobacteriaceae</taxon>
        <taxon>Halocalculus</taxon>
    </lineage>
</organism>
<evidence type="ECO:0000313" key="2">
    <source>
        <dbReference type="EMBL" id="GGL51304.1"/>
    </source>
</evidence>
<proteinExistence type="predicted"/>
<dbReference type="SUPFAM" id="SSF52540">
    <property type="entry name" value="P-loop containing nucleoside triphosphate hydrolases"/>
    <property type="match status" value="1"/>
</dbReference>
<name>A0A830F947_9EURY</name>
<evidence type="ECO:0000259" key="1">
    <source>
        <dbReference type="Pfam" id="PF03205"/>
    </source>
</evidence>
<feature type="domain" description="Molybdopterin-guanine dinucleotide biosynthesis protein B (MobB)" evidence="1">
    <location>
        <begin position="3"/>
        <end position="119"/>
    </location>
</feature>
<dbReference type="GO" id="GO:0006777">
    <property type="term" value="P:Mo-molybdopterin cofactor biosynthetic process"/>
    <property type="evidence" value="ECO:0007669"/>
    <property type="project" value="InterPro"/>
</dbReference>
<gene>
    <name evidence="2" type="ORF">GCM10009039_07000</name>
</gene>
<dbReference type="OrthoDB" id="9014at2157"/>
<dbReference type="EMBL" id="BMPG01000001">
    <property type="protein sequence ID" value="GGL51304.1"/>
    <property type="molecule type" value="Genomic_DNA"/>
</dbReference>
<reference evidence="2" key="2">
    <citation type="submission" date="2020-09" db="EMBL/GenBank/DDBJ databases">
        <authorList>
            <person name="Sun Q."/>
            <person name="Ohkuma M."/>
        </authorList>
    </citation>
    <scope>NUCLEOTIDE SEQUENCE</scope>
    <source>
        <strain evidence="2">JCM 19596</strain>
    </source>
</reference>
<keyword evidence="3" id="KW-1185">Reference proteome</keyword>
<accession>A0A830F947</accession>
<dbReference type="AlphaFoldDB" id="A0A830F947"/>
<dbReference type="PANTHER" id="PTHR40072:SF1">
    <property type="entry name" value="MOLYBDOPTERIN-GUANINE DINUCLEOTIDE BIOSYNTHESIS ADAPTER PROTEIN"/>
    <property type="match status" value="1"/>
</dbReference>
<dbReference type="InterPro" id="IPR027417">
    <property type="entry name" value="P-loop_NTPase"/>
</dbReference>
<dbReference type="InterPro" id="IPR052539">
    <property type="entry name" value="MGD_biosynthesis_adapter"/>
</dbReference>
<protein>
    <submittedName>
        <fullName evidence="2">Molybdopterin-guanine dinucleotide biosynthesis protein B</fullName>
    </submittedName>
</protein>
<reference evidence="2" key="1">
    <citation type="journal article" date="2014" name="Int. J. Syst. Evol. Microbiol.">
        <title>Complete genome sequence of Corynebacterium casei LMG S-19264T (=DSM 44701T), isolated from a smear-ripened cheese.</title>
        <authorList>
            <consortium name="US DOE Joint Genome Institute (JGI-PGF)"/>
            <person name="Walter F."/>
            <person name="Albersmeier A."/>
            <person name="Kalinowski J."/>
            <person name="Ruckert C."/>
        </authorList>
    </citation>
    <scope>NUCLEOTIDE SEQUENCE</scope>
    <source>
        <strain evidence="2">JCM 19596</strain>
    </source>
</reference>
<dbReference type="Pfam" id="PF03205">
    <property type="entry name" value="MobB"/>
    <property type="match status" value="1"/>
</dbReference>
<dbReference type="PANTHER" id="PTHR40072">
    <property type="entry name" value="MOLYBDOPTERIN-GUANINE DINUCLEOTIDE BIOSYNTHESIS ADAPTER PROTEIN-RELATED"/>
    <property type="match status" value="1"/>
</dbReference>
<comment type="caution">
    <text evidence="2">The sequence shown here is derived from an EMBL/GenBank/DDBJ whole genome shotgun (WGS) entry which is preliminary data.</text>
</comment>
<evidence type="ECO:0000313" key="3">
    <source>
        <dbReference type="Proteomes" id="UP000607197"/>
    </source>
</evidence>
<dbReference type="Gene3D" id="3.40.50.300">
    <property type="entry name" value="P-loop containing nucleotide triphosphate hydrolases"/>
    <property type="match status" value="1"/>
</dbReference>
<dbReference type="GO" id="GO:0005525">
    <property type="term" value="F:GTP binding"/>
    <property type="evidence" value="ECO:0007669"/>
    <property type="project" value="InterPro"/>
</dbReference>